<comment type="caution">
    <text evidence="2">The sequence shown here is derived from an EMBL/GenBank/DDBJ whole genome shotgun (WGS) entry which is preliminary data.</text>
</comment>
<keyword evidence="1" id="KW-0812">Transmembrane</keyword>
<name>A0A482WNQ5_LAOST</name>
<organism evidence="2 3">
    <name type="scientific">Laodelphax striatellus</name>
    <name type="common">Small brown planthopper</name>
    <name type="synonym">Delphax striatella</name>
    <dbReference type="NCBI Taxonomy" id="195883"/>
    <lineage>
        <taxon>Eukaryota</taxon>
        <taxon>Metazoa</taxon>
        <taxon>Ecdysozoa</taxon>
        <taxon>Arthropoda</taxon>
        <taxon>Hexapoda</taxon>
        <taxon>Insecta</taxon>
        <taxon>Pterygota</taxon>
        <taxon>Neoptera</taxon>
        <taxon>Paraneoptera</taxon>
        <taxon>Hemiptera</taxon>
        <taxon>Auchenorrhyncha</taxon>
        <taxon>Fulgoroidea</taxon>
        <taxon>Delphacidae</taxon>
        <taxon>Criomorphinae</taxon>
        <taxon>Laodelphax</taxon>
    </lineage>
</organism>
<dbReference type="InParanoid" id="A0A482WNQ5"/>
<keyword evidence="3" id="KW-1185">Reference proteome</keyword>
<gene>
    <name evidence="2" type="ORF">LSTR_LSTR014185</name>
</gene>
<proteinExistence type="predicted"/>
<accession>A0A482WNQ5</accession>
<dbReference type="EMBL" id="QKKF02030312">
    <property type="protein sequence ID" value="RZF34811.1"/>
    <property type="molecule type" value="Genomic_DNA"/>
</dbReference>
<keyword evidence="1" id="KW-1133">Transmembrane helix</keyword>
<evidence type="ECO:0000256" key="1">
    <source>
        <dbReference type="SAM" id="Phobius"/>
    </source>
</evidence>
<evidence type="ECO:0000313" key="3">
    <source>
        <dbReference type="Proteomes" id="UP000291343"/>
    </source>
</evidence>
<feature type="transmembrane region" description="Helical" evidence="1">
    <location>
        <begin position="151"/>
        <end position="169"/>
    </location>
</feature>
<keyword evidence="1" id="KW-0472">Membrane</keyword>
<reference evidence="2 3" key="1">
    <citation type="journal article" date="2017" name="Gigascience">
        <title>Genome sequence of the small brown planthopper, Laodelphax striatellus.</title>
        <authorList>
            <person name="Zhu J."/>
            <person name="Jiang F."/>
            <person name="Wang X."/>
            <person name="Yang P."/>
            <person name="Bao Y."/>
            <person name="Zhao W."/>
            <person name="Wang W."/>
            <person name="Lu H."/>
            <person name="Wang Q."/>
            <person name="Cui N."/>
            <person name="Li J."/>
            <person name="Chen X."/>
            <person name="Luo L."/>
            <person name="Yu J."/>
            <person name="Kang L."/>
            <person name="Cui F."/>
        </authorList>
    </citation>
    <scope>NUCLEOTIDE SEQUENCE [LARGE SCALE GENOMIC DNA]</scope>
    <source>
        <strain evidence="2">Lst14</strain>
    </source>
</reference>
<dbReference type="Proteomes" id="UP000291343">
    <property type="component" value="Unassembled WGS sequence"/>
</dbReference>
<dbReference type="AlphaFoldDB" id="A0A482WNQ5"/>
<sequence length="215" mass="24849">MDGQFGKDLHPTICTIDDHFDKDSSYGSLAGSDISFETNYYTIDFRLENAITSKIKLNRSDSSSSDNVLIPETKRKRSIFTTTQDNKDRRKSSLFNSKFSSIDILARKLRDLEGRRKSRNSEVSQYTTSICKQLYLHITYRLILCTSPCKLVAILIGIFLFIIGVVMSCNRSIREDVIETINQFHEDFSYNFTSDTEYEMNITSNDEYSRTISLW</sequence>
<evidence type="ECO:0000313" key="2">
    <source>
        <dbReference type="EMBL" id="RZF34811.1"/>
    </source>
</evidence>
<protein>
    <submittedName>
        <fullName evidence="2">Uncharacterized protein</fullName>
    </submittedName>
</protein>